<protein>
    <submittedName>
        <fullName evidence="1">Uncharacterized protein</fullName>
    </submittedName>
</protein>
<evidence type="ECO:0000313" key="2">
    <source>
        <dbReference type="Proteomes" id="UP000256794"/>
    </source>
</evidence>
<comment type="caution">
    <text evidence="1">The sequence shown here is derived from an EMBL/GenBank/DDBJ whole genome shotgun (WGS) entry which is preliminary data.</text>
</comment>
<evidence type="ECO:0000313" key="1">
    <source>
        <dbReference type="EMBL" id="REG54283.1"/>
    </source>
</evidence>
<organism evidence="1 2">
    <name type="scientific">Paracoccus versutus</name>
    <name type="common">Thiobacillus versutus</name>
    <dbReference type="NCBI Taxonomy" id="34007"/>
    <lineage>
        <taxon>Bacteria</taxon>
        <taxon>Pseudomonadati</taxon>
        <taxon>Pseudomonadota</taxon>
        <taxon>Alphaproteobacteria</taxon>
        <taxon>Rhodobacterales</taxon>
        <taxon>Paracoccaceae</taxon>
        <taxon>Paracoccus</taxon>
    </lineage>
</organism>
<gene>
    <name evidence="1" type="ORF">ATH84_100478</name>
</gene>
<name>A0AAQ0HJM2_PARVE</name>
<accession>A0AAQ0HJM2</accession>
<dbReference type="Proteomes" id="UP000256794">
    <property type="component" value="Unassembled WGS sequence"/>
</dbReference>
<dbReference type="RefSeq" id="WP_147307251.1">
    <property type="nucleotide sequence ID" value="NZ_CP035286.1"/>
</dbReference>
<proteinExistence type="predicted"/>
<sequence>MIDEFTDTAVMVEAAISGLVLPTNAVPHGALASVQQLDMMATSAQRALVFEALMRLLWALGETGEKPTIASFVRFRLLSFDDLLSTQRDYMRRLGFSYQEGNFTRHIRVLNADVHVGFALLESEEGSLYKKIKASVTFTSSELRQALLNVVAILAAEAILSSPSVSGAETLIFNPGGAKYICTIDSFITDDYAGVLEDAVRTLSTTEFVSEQHEREVWMARQMCLAAAGHPPGRIDGIRGENTRLAEEAYSREHDDIRIMWSSPVFARHVLQHAFKSPDYARQME</sequence>
<reference evidence="1 2" key="1">
    <citation type="submission" date="2018-08" db="EMBL/GenBank/DDBJ databases">
        <title>Genomic Encyclopedia of Archaeal and Bacterial Type Strains, Phase II (KMG-II): from individual species to whole genera.</title>
        <authorList>
            <person name="Goeker M."/>
        </authorList>
    </citation>
    <scope>NUCLEOTIDE SEQUENCE [LARGE SCALE GENOMIC DNA]</scope>
    <source>
        <strain evidence="1 2">DSM 582</strain>
    </source>
</reference>
<dbReference type="EMBL" id="QUMX01000004">
    <property type="protein sequence ID" value="REG54283.1"/>
    <property type="molecule type" value="Genomic_DNA"/>
</dbReference>
<keyword evidence="2" id="KW-1185">Reference proteome</keyword>
<dbReference type="AlphaFoldDB" id="A0AAQ0HJM2"/>